<name>A0AA91IYY4_9MYCO</name>
<dbReference type="AlphaFoldDB" id="A0AA91IYY4"/>
<comment type="caution">
    <text evidence="1">The sequence shown here is derived from an EMBL/GenBank/DDBJ whole genome shotgun (WGS) entry which is preliminary data.</text>
</comment>
<evidence type="ECO:0008006" key="3">
    <source>
        <dbReference type="Google" id="ProtNLM"/>
    </source>
</evidence>
<reference evidence="1 2" key="1">
    <citation type="submission" date="2016-06" db="EMBL/GenBank/DDBJ databases">
        <authorList>
            <person name="Sutton G."/>
            <person name="Brinkac L."/>
            <person name="Sanka R."/>
            <person name="Adams M."/>
            <person name="Lau E."/>
            <person name="Garcia-Basteiro A."/>
            <person name="Lopez-Varela E."/>
            <person name="Palencia S."/>
        </authorList>
    </citation>
    <scope>NUCLEOTIDE SEQUENCE [LARGE SCALE GENOMIC DNA]</scope>
    <source>
        <strain evidence="1 2">1211594.5</strain>
    </source>
</reference>
<proteinExistence type="predicted"/>
<evidence type="ECO:0000313" key="1">
    <source>
        <dbReference type="EMBL" id="OBK87385.1"/>
    </source>
</evidence>
<dbReference type="RefSeq" id="WP_065039475.1">
    <property type="nucleotide sequence ID" value="NZ_LZME01000042.1"/>
</dbReference>
<dbReference type="Pfam" id="PF21863">
    <property type="entry name" value="HTH_67"/>
    <property type="match status" value="1"/>
</dbReference>
<organism evidence="1 2">
    <name type="scientific">Mycolicibacter heraklionensis</name>
    <dbReference type="NCBI Taxonomy" id="512402"/>
    <lineage>
        <taxon>Bacteria</taxon>
        <taxon>Bacillati</taxon>
        <taxon>Actinomycetota</taxon>
        <taxon>Actinomycetes</taxon>
        <taxon>Mycobacteriales</taxon>
        <taxon>Mycobacteriaceae</taxon>
        <taxon>Mycolicibacter</taxon>
    </lineage>
</organism>
<dbReference type="Proteomes" id="UP000093712">
    <property type="component" value="Unassembled WGS sequence"/>
</dbReference>
<evidence type="ECO:0000313" key="2">
    <source>
        <dbReference type="Proteomes" id="UP000093712"/>
    </source>
</evidence>
<dbReference type="NCBIfam" id="NF047719">
    <property type="entry name" value="SCO6745_fam_HTH"/>
    <property type="match status" value="1"/>
</dbReference>
<protein>
    <recommendedName>
        <fullName evidence="3">SalK</fullName>
    </recommendedName>
</protein>
<dbReference type="EMBL" id="LZME01000042">
    <property type="protein sequence ID" value="OBK87385.1"/>
    <property type="molecule type" value="Genomic_DNA"/>
</dbReference>
<dbReference type="InterPro" id="IPR054058">
    <property type="entry name" value="HTH_67"/>
</dbReference>
<sequence length="299" mass="31524">MGIATDKAEATVPSARDAWRLLEPLHAVVYFSPEPLAALDAAGYRGFWMGYFAGRAAPLGAVGAEVVHAAFYNFSFERVAKAVPAAWDFAPPEAALEARQAGAVAALRRHLAGLADGPGVARAAELAARAASAVPITGRVLGAANHALPWPDPPLARLWQAATVLREHRGDGHIAALLAAGIEGRESHVFHALASGAPRQTYTVARDFTDDEWNRLTNALRDKGLAAAEGLTPDGVRIKAQIEEQTDRLAAPAYEALTDTERHDLIGALQPLAQAVVAAGEIPIDSPMGLDLRPLLGRS</sequence>
<gene>
    <name evidence="1" type="ORF">A5649_17765</name>
</gene>
<accession>A0AA91IYY4</accession>